<proteinExistence type="inferred from homology"/>
<reference evidence="3 4" key="1">
    <citation type="submission" date="2019-04" db="EMBL/GenBank/DDBJ databases">
        <authorList>
            <person name="Feng G."/>
            <person name="Zhang J."/>
            <person name="Zhu H."/>
        </authorList>
    </citation>
    <scope>NUCLEOTIDE SEQUENCE [LARGE SCALE GENOMIC DNA]</scope>
    <source>
        <strain evidence="3 4">92R-1</strain>
    </source>
</reference>
<comment type="similarity">
    <text evidence="1">Belongs to the NAD(P)-dependent epimerase/dehydratase family.</text>
</comment>
<dbReference type="EMBL" id="SRLA01000002">
    <property type="protein sequence ID" value="TGE07692.1"/>
    <property type="molecule type" value="Genomic_DNA"/>
</dbReference>
<accession>A0A4Z0P5M2</accession>
<dbReference type="SUPFAM" id="SSF51735">
    <property type="entry name" value="NAD(P)-binding Rossmann-fold domains"/>
    <property type="match status" value="1"/>
</dbReference>
<organism evidence="3 4">
    <name type="scientific">Hymenobacter fodinae</name>
    <dbReference type="NCBI Taxonomy" id="2510796"/>
    <lineage>
        <taxon>Bacteria</taxon>
        <taxon>Pseudomonadati</taxon>
        <taxon>Bacteroidota</taxon>
        <taxon>Cytophagia</taxon>
        <taxon>Cytophagales</taxon>
        <taxon>Hymenobacteraceae</taxon>
        <taxon>Hymenobacter</taxon>
    </lineage>
</organism>
<evidence type="ECO:0000256" key="1">
    <source>
        <dbReference type="ARBA" id="ARBA00007637"/>
    </source>
</evidence>
<dbReference type="OrthoDB" id="9803010at2"/>
<dbReference type="InterPro" id="IPR001509">
    <property type="entry name" value="Epimerase_deHydtase"/>
</dbReference>
<gene>
    <name evidence="3" type="ORF">EU556_08030</name>
</gene>
<dbReference type="Pfam" id="PF01370">
    <property type="entry name" value="Epimerase"/>
    <property type="match status" value="1"/>
</dbReference>
<dbReference type="AlphaFoldDB" id="A0A4Z0P5M2"/>
<evidence type="ECO:0000313" key="4">
    <source>
        <dbReference type="Proteomes" id="UP000298337"/>
    </source>
</evidence>
<evidence type="ECO:0000313" key="3">
    <source>
        <dbReference type="EMBL" id="TGE07692.1"/>
    </source>
</evidence>
<sequence length="301" mass="33355">MKIAIIGASSFLASYLIDTLGQGHTLTLFSRTTPGVGHAFVPFSVPEQPLDPATLLGQDVVIYCAAAGVQAKTPEEKSITQEVNAVLPIRLLAYLEEHKWQGKWISFGSFWEIGTNEEMRGFTEEEIVRSERPVPNLYCESKRMLSQYIALPSVGVLAYHLILPTIYGVRENPNRFIPYIIRSLQEGTTPKLSAGQQVREYIHATDVASLVDIIVTGSYPAGIYNASNGERFKMADVAQLLFGLFEQDATPALGTLETRDESMPVLLLNYDKVWSTIPEWNAKVSLKKGIKEYLVKEAVSA</sequence>
<dbReference type="Proteomes" id="UP000298337">
    <property type="component" value="Unassembled WGS sequence"/>
</dbReference>
<evidence type="ECO:0000259" key="2">
    <source>
        <dbReference type="Pfam" id="PF01370"/>
    </source>
</evidence>
<dbReference type="RefSeq" id="WP_135433007.1">
    <property type="nucleotide sequence ID" value="NZ_SRLA01000002.1"/>
</dbReference>
<feature type="domain" description="NAD-dependent epimerase/dehydratase" evidence="2">
    <location>
        <begin position="3"/>
        <end position="225"/>
    </location>
</feature>
<comment type="caution">
    <text evidence="3">The sequence shown here is derived from an EMBL/GenBank/DDBJ whole genome shotgun (WGS) entry which is preliminary data.</text>
</comment>
<dbReference type="Gene3D" id="3.40.50.720">
    <property type="entry name" value="NAD(P)-binding Rossmann-like Domain"/>
    <property type="match status" value="1"/>
</dbReference>
<keyword evidence="4" id="KW-1185">Reference proteome</keyword>
<name>A0A4Z0P5M2_9BACT</name>
<dbReference type="PANTHER" id="PTHR43000">
    <property type="entry name" value="DTDP-D-GLUCOSE 4,6-DEHYDRATASE-RELATED"/>
    <property type="match status" value="1"/>
</dbReference>
<protein>
    <submittedName>
        <fullName evidence="3">NAD(P)-dependent oxidoreductase</fullName>
    </submittedName>
</protein>
<dbReference type="InterPro" id="IPR036291">
    <property type="entry name" value="NAD(P)-bd_dom_sf"/>
</dbReference>